<feature type="domain" description="Reverse transcriptase zinc-binding" evidence="2">
    <location>
        <begin position="167"/>
        <end position="262"/>
    </location>
</feature>
<comment type="caution">
    <text evidence="3">The sequence shown here is derived from an EMBL/GenBank/DDBJ whole genome shotgun (WGS) entry which is preliminary data.</text>
</comment>
<dbReference type="EMBL" id="CACVBM020001113">
    <property type="protein sequence ID" value="CAA7031856.1"/>
    <property type="molecule type" value="Genomic_DNA"/>
</dbReference>
<dbReference type="InterPro" id="IPR026960">
    <property type="entry name" value="RVT-Znf"/>
</dbReference>
<sequence>MENGGLGFRDLRNFNLALLAKQLWRLHRYPSSLLARVLKGRYFWHSNPLDVGKANSPSYGWKNSMMAARDLLKSGLRRSIGSGANTVVWRDLWLPTCPPRKPADTGVYKNPYLLVYHLIDHQRQEWKVDILRQLFTEDDVKLVMCIKPSRLMQADSLIWAYTKSGTYSVKSGYFLVTQQKESLGPTHCLEPSTNALRHKVWSVKTTRKIKHFLWQTVADCIPVRNRLVERHCGIDRTCPRCVTEPETINHLLFECPLAIQVWQESNVTMTPGVFPSNGIFTNLDFLLWRVKENQVPDKTIDQFPWIVWQLWKARNAKVFENADITPEHTFQLAHAETEAWFAAQILEEVIDEDTITLSTVVQEEPPINFPGCQVDASWGIYSYFIGMGLVLDHESGDNVYGASARSQVLSPLHAEFAALIWAMKVALQLGYTSLSFETDCLQLVTIIEEEDWPSLASELDEFQLIHASFIYFSLSFIPRLCNVCADCLSKGERACGFSFTHVNPSIPSWAALEAVLIG</sequence>
<keyword evidence="4" id="KW-1185">Reference proteome</keyword>
<dbReference type="Proteomes" id="UP000467841">
    <property type="component" value="Unassembled WGS sequence"/>
</dbReference>
<name>A0A6D2IXA3_9BRAS</name>
<dbReference type="InterPro" id="IPR036397">
    <property type="entry name" value="RNaseH_sf"/>
</dbReference>
<dbReference type="AlphaFoldDB" id="A0A6D2IXA3"/>
<accession>A0A6D2IXA3</accession>
<dbReference type="CDD" id="cd06222">
    <property type="entry name" value="RNase_H_like"/>
    <property type="match status" value="1"/>
</dbReference>
<reference evidence="3" key="1">
    <citation type="submission" date="2020-01" db="EMBL/GenBank/DDBJ databases">
        <authorList>
            <person name="Mishra B."/>
        </authorList>
    </citation>
    <scope>NUCLEOTIDE SEQUENCE [LARGE SCALE GENOMIC DNA]</scope>
</reference>
<dbReference type="GO" id="GO:0004523">
    <property type="term" value="F:RNA-DNA hybrid ribonuclease activity"/>
    <property type="evidence" value="ECO:0007669"/>
    <property type="project" value="InterPro"/>
</dbReference>
<dbReference type="PANTHER" id="PTHR47074">
    <property type="entry name" value="BNAC02G40300D PROTEIN"/>
    <property type="match status" value="1"/>
</dbReference>
<evidence type="ECO:0000313" key="3">
    <source>
        <dbReference type="EMBL" id="CAA7031856.1"/>
    </source>
</evidence>
<protein>
    <recommendedName>
        <fullName evidence="5">Reverse transcriptase zinc-binding domain-containing protein</fullName>
    </recommendedName>
</protein>
<dbReference type="Gene3D" id="3.30.420.10">
    <property type="entry name" value="Ribonuclease H-like superfamily/Ribonuclease H"/>
    <property type="match status" value="1"/>
</dbReference>
<dbReference type="SUPFAM" id="SSF53098">
    <property type="entry name" value="Ribonuclease H-like"/>
    <property type="match status" value="1"/>
</dbReference>
<dbReference type="GO" id="GO:0003676">
    <property type="term" value="F:nucleic acid binding"/>
    <property type="evidence" value="ECO:0007669"/>
    <property type="project" value="InterPro"/>
</dbReference>
<dbReference type="InterPro" id="IPR002156">
    <property type="entry name" value="RNaseH_domain"/>
</dbReference>
<gene>
    <name evidence="3" type="ORF">MERR_LOCUS19091</name>
</gene>
<dbReference type="Pfam" id="PF13456">
    <property type="entry name" value="RVT_3"/>
    <property type="match status" value="1"/>
</dbReference>
<dbReference type="PANTHER" id="PTHR47074:SF49">
    <property type="entry name" value="POLYNUCLEOTIDYL TRANSFERASE, RIBONUCLEASE H-LIKE SUPERFAMILY PROTEIN"/>
    <property type="match status" value="1"/>
</dbReference>
<evidence type="ECO:0000313" key="4">
    <source>
        <dbReference type="Proteomes" id="UP000467841"/>
    </source>
</evidence>
<evidence type="ECO:0000259" key="1">
    <source>
        <dbReference type="Pfam" id="PF13456"/>
    </source>
</evidence>
<feature type="domain" description="RNase H type-1" evidence="1">
    <location>
        <begin position="387"/>
        <end position="490"/>
    </location>
</feature>
<dbReference type="InterPro" id="IPR044730">
    <property type="entry name" value="RNase_H-like_dom_plant"/>
</dbReference>
<evidence type="ECO:0000259" key="2">
    <source>
        <dbReference type="Pfam" id="PF13966"/>
    </source>
</evidence>
<evidence type="ECO:0008006" key="5">
    <source>
        <dbReference type="Google" id="ProtNLM"/>
    </source>
</evidence>
<dbReference type="InterPro" id="IPR052929">
    <property type="entry name" value="RNase_H-like_EbsB-rel"/>
</dbReference>
<dbReference type="OrthoDB" id="1101299at2759"/>
<organism evidence="3 4">
    <name type="scientific">Microthlaspi erraticum</name>
    <dbReference type="NCBI Taxonomy" id="1685480"/>
    <lineage>
        <taxon>Eukaryota</taxon>
        <taxon>Viridiplantae</taxon>
        <taxon>Streptophyta</taxon>
        <taxon>Embryophyta</taxon>
        <taxon>Tracheophyta</taxon>
        <taxon>Spermatophyta</taxon>
        <taxon>Magnoliopsida</taxon>
        <taxon>eudicotyledons</taxon>
        <taxon>Gunneridae</taxon>
        <taxon>Pentapetalae</taxon>
        <taxon>rosids</taxon>
        <taxon>malvids</taxon>
        <taxon>Brassicales</taxon>
        <taxon>Brassicaceae</taxon>
        <taxon>Coluteocarpeae</taxon>
        <taxon>Microthlaspi</taxon>
    </lineage>
</organism>
<dbReference type="Pfam" id="PF13966">
    <property type="entry name" value="zf-RVT"/>
    <property type="match status" value="1"/>
</dbReference>
<proteinExistence type="predicted"/>
<dbReference type="InterPro" id="IPR012337">
    <property type="entry name" value="RNaseH-like_sf"/>
</dbReference>